<evidence type="ECO:0000256" key="2">
    <source>
        <dbReference type="PROSITE-ProRule" id="PRU01331"/>
    </source>
</evidence>
<dbReference type="InterPro" id="IPR014746">
    <property type="entry name" value="Gln_synth/guanido_kin_cat_dom"/>
</dbReference>
<dbReference type="Proteomes" id="UP000246569">
    <property type="component" value="Unassembled WGS sequence"/>
</dbReference>
<dbReference type="EMBL" id="QGTJ01000013">
    <property type="protein sequence ID" value="PWV58855.1"/>
    <property type="molecule type" value="Genomic_DNA"/>
</dbReference>
<reference evidence="5 6" key="1">
    <citation type="submission" date="2018-05" db="EMBL/GenBank/DDBJ databases">
        <title>Genomic Encyclopedia of Type Strains, Phase IV (KMG-IV): sequencing the most valuable type-strain genomes for metagenomic binning, comparative biology and taxonomic classification.</title>
        <authorList>
            <person name="Goeker M."/>
        </authorList>
    </citation>
    <scope>NUCLEOTIDE SEQUENCE [LARGE SCALE GENOMIC DNA]</scope>
    <source>
        <strain evidence="5 6">DSM 23606</strain>
    </source>
</reference>
<dbReference type="PANTHER" id="PTHR43785:SF12">
    <property type="entry name" value="TYPE-1 GLUTAMINE SYNTHETASE 2"/>
    <property type="match status" value="1"/>
</dbReference>
<sequence length="488" mass="54915">MTDLQTYLADPARREAVARVNEKIARLGIDYVVYQFISVTGRVMGKGVPAAHWSSTADKGVQLWYGSVADVCADRRGDYIGYSANAAELVAIPDPETFCQLPWNPRWARVYCTLFRNRDEPENPGAFLSSDCRGNLRRIHQDFQQRHGLQLRMGLEPEMMWLKRGADGGYAGGTTRPNAYHIEQFQQLAPVIQKVMDYARRMGLDVIQGDHEDAPGQLELNFTFDDALRTADRIITYRQICAQVAREEGLIATFMSKPFMGVSANGCHHNVSLWSGGEDRLVSRIDDTELPGMAESFTYRYGGENHFDRGTGEWMPAQTGLHCIGGMMRHLPALTAIGASTVNSYRRLNDLGFWAPVYADWGYQNRTVAVRVSAPGRLEYRAVDSMVNPYLMASALLRAFDHGLNEQLSPGEPEQRNIYEAIGAGKAVAKLPMTLGCALDALDGDEVIRSALPGDMYRVFMHLKRDEWERFNATVTEWDFQRYLEYLP</sequence>
<evidence type="ECO:0000256" key="1">
    <source>
        <dbReference type="ARBA" id="ARBA00022598"/>
    </source>
</evidence>
<evidence type="ECO:0000313" key="5">
    <source>
        <dbReference type="EMBL" id="PWV58855.1"/>
    </source>
</evidence>
<dbReference type="Gene3D" id="3.10.20.70">
    <property type="entry name" value="Glutamine synthetase, N-terminal domain"/>
    <property type="match status" value="1"/>
</dbReference>
<comment type="caution">
    <text evidence="5">The sequence shown here is derived from an EMBL/GenBank/DDBJ whole genome shotgun (WGS) entry which is preliminary data.</text>
</comment>
<dbReference type="GO" id="GO:0006542">
    <property type="term" value="P:glutamine biosynthetic process"/>
    <property type="evidence" value="ECO:0007669"/>
    <property type="project" value="InterPro"/>
</dbReference>
<proteinExistence type="inferred from homology"/>
<dbReference type="PANTHER" id="PTHR43785">
    <property type="entry name" value="GAMMA-GLUTAMYLPUTRESCINE SYNTHETASE"/>
    <property type="match status" value="1"/>
</dbReference>
<evidence type="ECO:0000256" key="3">
    <source>
        <dbReference type="RuleBase" id="RU000384"/>
    </source>
</evidence>
<dbReference type="RefSeq" id="WP_110020067.1">
    <property type="nucleotide sequence ID" value="NZ_QGTJ01000013.1"/>
</dbReference>
<dbReference type="SMART" id="SM01230">
    <property type="entry name" value="Gln-synt_C"/>
    <property type="match status" value="1"/>
</dbReference>
<evidence type="ECO:0000259" key="4">
    <source>
        <dbReference type="PROSITE" id="PS51987"/>
    </source>
</evidence>
<dbReference type="PROSITE" id="PS51987">
    <property type="entry name" value="GS_CATALYTIC"/>
    <property type="match status" value="1"/>
</dbReference>
<evidence type="ECO:0000313" key="6">
    <source>
        <dbReference type="Proteomes" id="UP000246569"/>
    </source>
</evidence>
<dbReference type="AlphaFoldDB" id="A0A317MQQ1"/>
<dbReference type="SUPFAM" id="SSF55931">
    <property type="entry name" value="Glutamine synthetase/guanido kinase"/>
    <property type="match status" value="1"/>
</dbReference>
<feature type="domain" description="GS catalytic" evidence="4">
    <location>
        <begin position="132"/>
        <end position="488"/>
    </location>
</feature>
<name>A0A317MQQ1_9GAMM</name>
<organism evidence="5 6">
    <name type="scientific">Plasticicumulans acidivorans</name>
    <dbReference type="NCBI Taxonomy" id="886464"/>
    <lineage>
        <taxon>Bacteria</taxon>
        <taxon>Pseudomonadati</taxon>
        <taxon>Pseudomonadota</taxon>
        <taxon>Gammaproteobacteria</taxon>
        <taxon>Candidatus Competibacteraceae</taxon>
        <taxon>Plasticicumulans</taxon>
    </lineage>
</organism>
<dbReference type="SUPFAM" id="SSF54368">
    <property type="entry name" value="Glutamine synthetase, N-terminal domain"/>
    <property type="match status" value="1"/>
</dbReference>
<dbReference type="InterPro" id="IPR008146">
    <property type="entry name" value="Gln_synth_cat_dom"/>
</dbReference>
<dbReference type="InterPro" id="IPR036651">
    <property type="entry name" value="Gln_synt_N_sf"/>
</dbReference>
<dbReference type="GO" id="GO:0004356">
    <property type="term" value="F:glutamine synthetase activity"/>
    <property type="evidence" value="ECO:0007669"/>
    <property type="project" value="InterPro"/>
</dbReference>
<comment type="similarity">
    <text evidence="2 3">Belongs to the glutamine synthetase family.</text>
</comment>
<dbReference type="OrthoDB" id="9789509at2"/>
<keyword evidence="1" id="KW-0436">Ligase</keyword>
<keyword evidence="6" id="KW-1185">Reference proteome</keyword>
<accession>A0A317MQQ1</accession>
<gene>
    <name evidence="5" type="ORF">C7443_11336</name>
</gene>
<dbReference type="Pfam" id="PF00120">
    <property type="entry name" value="Gln-synt_C"/>
    <property type="match status" value="2"/>
</dbReference>
<protein>
    <submittedName>
        <fullName evidence="5">L-glutamine synthetase</fullName>
    </submittedName>
</protein>
<dbReference type="Gene3D" id="3.30.590.10">
    <property type="entry name" value="Glutamine synthetase/guanido kinase, catalytic domain"/>
    <property type="match status" value="1"/>
</dbReference>